<dbReference type="EMBL" id="FWZX01000006">
    <property type="protein sequence ID" value="SMF16298.1"/>
    <property type="molecule type" value="Genomic_DNA"/>
</dbReference>
<comment type="subcellular location">
    <subcellularLocation>
        <location evidence="1">Membrane</location>
    </subcellularLocation>
</comment>
<feature type="transmembrane region" description="Helical" evidence="6">
    <location>
        <begin position="68"/>
        <end position="86"/>
    </location>
</feature>
<evidence type="ECO:0000256" key="4">
    <source>
        <dbReference type="ARBA" id="ARBA00023136"/>
    </source>
</evidence>
<feature type="transmembrane region" description="Helical" evidence="6">
    <location>
        <begin position="259"/>
        <end position="279"/>
    </location>
</feature>
<evidence type="ECO:0000256" key="2">
    <source>
        <dbReference type="ARBA" id="ARBA00022692"/>
    </source>
</evidence>
<dbReference type="PANTHER" id="PTHR23521">
    <property type="entry name" value="TRANSPORTER MFS SUPERFAMILY"/>
    <property type="match status" value="1"/>
</dbReference>
<dbReference type="InterPro" id="IPR011701">
    <property type="entry name" value="MFS"/>
</dbReference>
<evidence type="ECO:0000313" key="9">
    <source>
        <dbReference type="Proteomes" id="UP000192917"/>
    </source>
</evidence>
<feature type="transmembrane region" description="Helical" evidence="6">
    <location>
        <begin position="229"/>
        <end position="247"/>
    </location>
</feature>
<organism evidence="8 9">
    <name type="scientific">Tistlia consotensis USBA 355</name>
    <dbReference type="NCBI Taxonomy" id="560819"/>
    <lineage>
        <taxon>Bacteria</taxon>
        <taxon>Pseudomonadati</taxon>
        <taxon>Pseudomonadota</taxon>
        <taxon>Alphaproteobacteria</taxon>
        <taxon>Rhodospirillales</taxon>
        <taxon>Rhodovibrionaceae</taxon>
        <taxon>Tistlia</taxon>
    </lineage>
</organism>
<evidence type="ECO:0000259" key="7">
    <source>
        <dbReference type="PROSITE" id="PS50850"/>
    </source>
</evidence>
<feature type="transmembrane region" description="Helical" evidence="6">
    <location>
        <begin position="125"/>
        <end position="146"/>
    </location>
</feature>
<evidence type="ECO:0000256" key="5">
    <source>
        <dbReference type="SAM" id="MobiDB-lite"/>
    </source>
</evidence>
<dbReference type="Gene3D" id="1.20.1250.20">
    <property type="entry name" value="MFS general substrate transporter like domains"/>
    <property type="match status" value="2"/>
</dbReference>
<dbReference type="RefSeq" id="WP_085122478.1">
    <property type="nucleotide sequence ID" value="NZ_FWZX01000006.1"/>
</dbReference>
<sequence length="429" mass="44634">MLFVLLSGIAFMVMGHGLQTSLLGVRAGFEGFPDYAIGLIQSAFYVGFVAGTLSGPWFVRRVGHIRTFAAFASLASMSTVLHAVVVDPWSWLVLRAVTGAALAGTFMVSEAWLNAIATTASRGRILSLYTLVSLVAYGASQLFLTLAKPQSFELFVLVSILISASLIPLSVSKIDNPPTISVNRLGLGRLYRTSPLGAFGAFMAGVVLAAFYGLGAVFVQRLGYSGDQVALFMTVSILGAAVVQWPIGALSDWLDRRSVTAATCLAAAVAALAIAHLVGDRMQPLLVAGFLFGGLTGPIYALCVAHANDYIDSSDAVGAASSLLTLYGIGAAVGPFVGGTIMGQLGPDRLFDFLGVCCASIFAFALWRMTQRAAVPNAEQSAFVAVASTAATPVASELDPRADDEAGEAGDPPVEPAAPGLDEAGEERR</sequence>
<evidence type="ECO:0000256" key="3">
    <source>
        <dbReference type="ARBA" id="ARBA00022989"/>
    </source>
</evidence>
<evidence type="ECO:0000256" key="1">
    <source>
        <dbReference type="ARBA" id="ARBA00004370"/>
    </source>
</evidence>
<dbReference type="InterPro" id="IPR005828">
    <property type="entry name" value="MFS_sugar_transport-like"/>
</dbReference>
<dbReference type="PANTHER" id="PTHR23521:SF3">
    <property type="entry name" value="MFS TRANSPORTER"/>
    <property type="match status" value="1"/>
</dbReference>
<proteinExistence type="predicted"/>
<protein>
    <submittedName>
        <fullName evidence="8">Predicted arabinose efflux permease, MFS family</fullName>
    </submittedName>
</protein>
<feature type="transmembrane region" description="Helical" evidence="6">
    <location>
        <begin position="317"/>
        <end position="338"/>
    </location>
</feature>
<accession>A0A1Y6BKF9</accession>
<reference evidence="8 9" key="1">
    <citation type="submission" date="2017-04" db="EMBL/GenBank/DDBJ databases">
        <authorList>
            <person name="Afonso C.L."/>
            <person name="Miller P.J."/>
            <person name="Scott M.A."/>
            <person name="Spackman E."/>
            <person name="Goraichik I."/>
            <person name="Dimitrov K.M."/>
            <person name="Suarez D.L."/>
            <person name="Swayne D.E."/>
        </authorList>
    </citation>
    <scope>NUCLEOTIDE SEQUENCE [LARGE SCALE GENOMIC DNA]</scope>
    <source>
        <strain evidence="8 9">USBA 355</strain>
    </source>
</reference>
<feature type="transmembrane region" description="Helical" evidence="6">
    <location>
        <begin position="152"/>
        <end position="174"/>
    </location>
</feature>
<dbReference type="InterPro" id="IPR047200">
    <property type="entry name" value="MFS_YcaD-like"/>
</dbReference>
<keyword evidence="2 6" id="KW-0812">Transmembrane</keyword>
<keyword evidence="4 6" id="KW-0472">Membrane</keyword>
<dbReference type="GO" id="GO:0005886">
    <property type="term" value="C:plasma membrane"/>
    <property type="evidence" value="ECO:0007669"/>
    <property type="project" value="TreeGrafter"/>
</dbReference>
<evidence type="ECO:0000313" key="8">
    <source>
        <dbReference type="EMBL" id="SMF16298.1"/>
    </source>
</evidence>
<dbReference type="InterPro" id="IPR036259">
    <property type="entry name" value="MFS_trans_sf"/>
</dbReference>
<keyword evidence="3 6" id="KW-1133">Transmembrane helix</keyword>
<feature type="transmembrane region" description="Helical" evidence="6">
    <location>
        <begin position="285"/>
        <end position="305"/>
    </location>
</feature>
<evidence type="ECO:0000256" key="6">
    <source>
        <dbReference type="SAM" id="Phobius"/>
    </source>
</evidence>
<dbReference type="GO" id="GO:0022857">
    <property type="term" value="F:transmembrane transporter activity"/>
    <property type="evidence" value="ECO:0007669"/>
    <property type="project" value="InterPro"/>
</dbReference>
<feature type="transmembrane region" description="Helical" evidence="6">
    <location>
        <begin position="92"/>
        <end position="113"/>
    </location>
</feature>
<dbReference type="Pfam" id="PF07690">
    <property type="entry name" value="MFS_1"/>
    <property type="match status" value="1"/>
</dbReference>
<dbReference type="SUPFAM" id="SSF103473">
    <property type="entry name" value="MFS general substrate transporter"/>
    <property type="match status" value="1"/>
</dbReference>
<dbReference type="CDD" id="cd17477">
    <property type="entry name" value="MFS_YcaD_like"/>
    <property type="match status" value="1"/>
</dbReference>
<dbReference type="PROSITE" id="PS50850">
    <property type="entry name" value="MFS"/>
    <property type="match status" value="1"/>
</dbReference>
<feature type="domain" description="Major facilitator superfamily (MFS) profile" evidence="7">
    <location>
        <begin position="1"/>
        <end position="373"/>
    </location>
</feature>
<dbReference type="Pfam" id="PF00083">
    <property type="entry name" value="Sugar_tr"/>
    <property type="match status" value="1"/>
</dbReference>
<gene>
    <name evidence="8" type="ORF">SAMN05428998_10639</name>
</gene>
<dbReference type="InterPro" id="IPR020846">
    <property type="entry name" value="MFS_dom"/>
</dbReference>
<dbReference type="Proteomes" id="UP000192917">
    <property type="component" value="Unassembled WGS sequence"/>
</dbReference>
<name>A0A1Y6BKF9_9PROT</name>
<dbReference type="STRING" id="560819.SAMN05428998_10639"/>
<feature type="transmembrane region" description="Helical" evidence="6">
    <location>
        <begin position="350"/>
        <end position="367"/>
    </location>
</feature>
<dbReference type="AlphaFoldDB" id="A0A1Y6BKF9"/>
<feature type="transmembrane region" description="Helical" evidence="6">
    <location>
        <begin position="195"/>
        <end position="217"/>
    </location>
</feature>
<feature type="region of interest" description="Disordered" evidence="5">
    <location>
        <begin position="395"/>
        <end position="429"/>
    </location>
</feature>
<keyword evidence="9" id="KW-1185">Reference proteome</keyword>
<feature type="transmembrane region" description="Helical" evidence="6">
    <location>
        <begin position="39"/>
        <end position="59"/>
    </location>
</feature>